<proteinExistence type="predicted"/>
<feature type="region of interest" description="Disordered" evidence="1">
    <location>
        <begin position="27"/>
        <end position="71"/>
    </location>
</feature>
<feature type="chain" id="PRO_5038805238" evidence="2">
    <location>
        <begin position="22"/>
        <end position="199"/>
    </location>
</feature>
<feature type="compositionally biased region" description="Acidic residues" evidence="1">
    <location>
        <begin position="54"/>
        <end position="65"/>
    </location>
</feature>
<sequence>MKKIRFVRLAALCLCAALPLAGCGGEEASSASSVPAPPASSSVAAADPVLPDQTEGEAPFDEDGENGLLGPLSSPEQALSSCLNWGPGTAGSSLKSVQAAVALLNWAEENSLSRRDDLSVTQGFTGWYEGLEADEQENFSAVWPIIQAQADALISGEGEMEPLLEDAGIDPASLPDYTAADWEVLRDIITARVPLGGEA</sequence>
<name>A0A9E2KMC4_9FIRM</name>
<evidence type="ECO:0000256" key="2">
    <source>
        <dbReference type="SAM" id="SignalP"/>
    </source>
</evidence>
<evidence type="ECO:0000256" key="1">
    <source>
        <dbReference type="SAM" id="MobiDB-lite"/>
    </source>
</evidence>
<comment type="caution">
    <text evidence="3">The sequence shown here is derived from an EMBL/GenBank/DDBJ whole genome shotgun (WGS) entry which is preliminary data.</text>
</comment>
<dbReference type="AlphaFoldDB" id="A0A9E2KMC4"/>
<reference evidence="3" key="1">
    <citation type="journal article" date="2021" name="PeerJ">
        <title>Extensive microbial diversity within the chicken gut microbiome revealed by metagenomics and culture.</title>
        <authorList>
            <person name="Gilroy R."/>
            <person name="Ravi A."/>
            <person name="Getino M."/>
            <person name="Pursley I."/>
            <person name="Horton D.L."/>
            <person name="Alikhan N.F."/>
            <person name="Baker D."/>
            <person name="Gharbi K."/>
            <person name="Hall N."/>
            <person name="Watson M."/>
            <person name="Adriaenssens E.M."/>
            <person name="Foster-Nyarko E."/>
            <person name="Jarju S."/>
            <person name="Secka A."/>
            <person name="Antonio M."/>
            <person name="Oren A."/>
            <person name="Chaudhuri R.R."/>
            <person name="La Ragione R."/>
            <person name="Hildebrand F."/>
            <person name="Pallen M.J."/>
        </authorList>
    </citation>
    <scope>NUCLEOTIDE SEQUENCE</scope>
    <source>
        <strain evidence="3">742</strain>
    </source>
</reference>
<feature type="signal peptide" evidence="2">
    <location>
        <begin position="1"/>
        <end position="21"/>
    </location>
</feature>
<reference evidence="3" key="2">
    <citation type="submission" date="2021-04" db="EMBL/GenBank/DDBJ databases">
        <authorList>
            <person name="Gilroy R."/>
        </authorList>
    </citation>
    <scope>NUCLEOTIDE SEQUENCE</scope>
    <source>
        <strain evidence="3">742</strain>
    </source>
</reference>
<feature type="compositionally biased region" description="Low complexity" evidence="1">
    <location>
        <begin position="28"/>
        <end position="46"/>
    </location>
</feature>
<keyword evidence="2" id="KW-0732">Signal</keyword>
<organism evidence="3 4">
    <name type="scientific">Candidatus Faecalibacterium intestinavium</name>
    <dbReference type="NCBI Taxonomy" id="2838580"/>
    <lineage>
        <taxon>Bacteria</taxon>
        <taxon>Bacillati</taxon>
        <taxon>Bacillota</taxon>
        <taxon>Clostridia</taxon>
        <taxon>Eubacteriales</taxon>
        <taxon>Oscillospiraceae</taxon>
        <taxon>Faecalibacterium</taxon>
    </lineage>
</organism>
<accession>A0A9E2KMC4</accession>
<evidence type="ECO:0000313" key="4">
    <source>
        <dbReference type="Proteomes" id="UP000824178"/>
    </source>
</evidence>
<dbReference type="Proteomes" id="UP000824178">
    <property type="component" value="Unassembled WGS sequence"/>
</dbReference>
<evidence type="ECO:0000313" key="3">
    <source>
        <dbReference type="EMBL" id="MBU3820383.1"/>
    </source>
</evidence>
<gene>
    <name evidence="3" type="ORF">H9864_08475</name>
</gene>
<dbReference type="EMBL" id="JAHLFH010000179">
    <property type="protein sequence ID" value="MBU3820383.1"/>
    <property type="molecule type" value="Genomic_DNA"/>
</dbReference>
<protein>
    <submittedName>
        <fullName evidence="3">Uncharacterized protein</fullName>
    </submittedName>
</protein>